<keyword evidence="2 7" id="KW-0812">Transmembrane</keyword>
<evidence type="ECO:0000313" key="10">
    <source>
        <dbReference type="Proteomes" id="UP000298493"/>
    </source>
</evidence>
<evidence type="ECO:0000256" key="4">
    <source>
        <dbReference type="ARBA" id="ARBA00023136"/>
    </source>
</evidence>
<feature type="transmembrane region" description="Helical" evidence="7">
    <location>
        <begin position="253"/>
        <end position="277"/>
    </location>
</feature>
<feature type="transmembrane region" description="Helical" evidence="7">
    <location>
        <begin position="92"/>
        <end position="115"/>
    </location>
</feature>
<evidence type="ECO:0000256" key="3">
    <source>
        <dbReference type="ARBA" id="ARBA00022989"/>
    </source>
</evidence>
<protein>
    <recommendedName>
        <fullName evidence="8">Rhodopsin domain-containing protein</fullName>
    </recommendedName>
</protein>
<evidence type="ECO:0000313" key="9">
    <source>
        <dbReference type="EMBL" id="TID13449.1"/>
    </source>
</evidence>
<feature type="region of interest" description="Disordered" evidence="6">
    <location>
        <begin position="419"/>
        <end position="473"/>
    </location>
</feature>
<dbReference type="InterPro" id="IPR049326">
    <property type="entry name" value="Rhodopsin_dom_fungi"/>
</dbReference>
<dbReference type="GO" id="GO:0016020">
    <property type="term" value="C:membrane"/>
    <property type="evidence" value="ECO:0007669"/>
    <property type="project" value="UniProtKB-SubCell"/>
</dbReference>
<dbReference type="AlphaFoldDB" id="A0A4Z1NXX9"/>
<dbReference type="EMBL" id="SNSC02000026">
    <property type="protein sequence ID" value="TID13449.1"/>
    <property type="molecule type" value="Genomic_DNA"/>
</dbReference>
<feature type="domain" description="Rhodopsin" evidence="8">
    <location>
        <begin position="44"/>
        <end position="281"/>
    </location>
</feature>
<accession>A0A4Z1NXX9</accession>
<dbReference type="InterPro" id="IPR052337">
    <property type="entry name" value="SAT4-like"/>
</dbReference>
<evidence type="ECO:0000256" key="6">
    <source>
        <dbReference type="SAM" id="MobiDB-lite"/>
    </source>
</evidence>
<reference evidence="9 10" key="1">
    <citation type="submission" date="2019-04" db="EMBL/GenBank/DDBJ databases">
        <title>High contiguity whole genome sequence and gene annotation resource for two Venturia nashicola isolates.</title>
        <authorList>
            <person name="Prokchorchik M."/>
            <person name="Won K."/>
            <person name="Lee Y."/>
            <person name="Choi E.D."/>
            <person name="Segonzac C."/>
            <person name="Sohn K.H."/>
        </authorList>
    </citation>
    <scope>NUCLEOTIDE SEQUENCE [LARGE SCALE GENOMIC DNA]</scope>
    <source>
        <strain evidence="9 10">PRI2</strain>
    </source>
</reference>
<dbReference type="PANTHER" id="PTHR33048">
    <property type="entry name" value="PTH11-LIKE INTEGRAL MEMBRANE PROTEIN (AFU_ORTHOLOGUE AFUA_5G11245)"/>
    <property type="match status" value="1"/>
</dbReference>
<evidence type="ECO:0000259" key="8">
    <source>
        <dbReference type="Pfam" id="PF20684"/>
    </source>
</evidence>
<feature type="region of interest" description="Disordered" evidence="6">
    <location>
        <begin position="291"/>
        <end position="311"/>
    </location>
</feature>
<gene>
    <name evidence="9" type="ORF">E6O75_ATG11365</name>
</gene>
<evidence type="ECO:0000256" key="5">
    <source>
        <dbReference type="ARBA" id="ARBA00038359"/>
    </source>
</evidence>
<feature type="transmembrane region" description="Helical" evidence="7">
    <location>
        <begin position="60"/>
        <end position="80"/>
    </location>
</feature>
<evidence type="ECO:0000256" key="2">
    <source>
        <dbReference type="ARBA" id="ARBA00022692"/>
    </source>
</evidence>
<feature type="compositionally biased region" description="Polar residues" evidence="6">
    <location>
        <begin position="301"/>
        <end position="311"/>
    </location>
</feature>
<evidence type="ECO:0000256" key="7">
    <source>
        <dbReference type="SAM" id="Phobius"/>
    </source>
</evidence>
<keyword evidence="4 7" id="KW-0472">Membrane</keyword>
<organism evidence="9 10">
    <name type="scientific">Venturia nashicola</name>
    <dbReference type="NCBI Taxonomy" id="86259"/>
    <lineage>
        <taxon>Eukaryota</taxon>
        <taxon>Fungi</taxon>
        <taxon>Dikarya</taxon>
        <taxon>Ascomycota</taxon>
        <taxon>Pezizomycotina</taxon>
        <taxon>Dothideomycetes</taxon>
        <taxon>Pleosporomycetidae</taxon>
        <taxon>Venturiales</taxon>
        <taxon>Venturiaceae</taxon>
        <taxon>Venturia</taxon>
    </lineage>
</organism>
<feature type="transmembrane region" description="Helical" evidence="7">
    <location>
        <begin position="136"/>
        <end position="160"/>
    </location>
</feature>
<sequence length="544" mass="61250">MRDVPIDVFMQFPLPNYTNPKTRGSALVYTNGILIAITIVFVLLRVYTRVFIKGWIGVDDWLILVAAFFTVGLTTCVVLANEKNRHIWDIPFTKIAALGQIAIAAKLFFSIATFFTRMSLLSFYYRLLHDTALKTYRLVLHAACILNAMVFIAFIALTIFQCSPVEAYWTFPSIGKCLDEGKLMLSCAIISCFLDLLITILPIPMVMMLKMQLRQRIGVIFLLSLGFVVTIAGVVRTYYIYKSLILSYDETWFAYPLWIAAAVEVDLAVICACAPVIRPFLLMYIAPLSSSRGERSHSKSDGYTSTGSGPSGQSVLCGAKATFDERISGFDVVRDDGKTPTVKLSLTKSPHEGKLMITQRVSWEVDYDDQSKLRHPSIRGLPDNEYTIGRALSSASDEERHSRAKRNRPHSCDVTEVIRQSASTPPLKLQYPEPDSPTNWTEHEPLRSAGTYRPETATSNGKTFWRSDSDGDSYQDSTDFDYVLDADDGQRGWAIRHNPFWDEEHVNSKSPALRTYEGARVLEMRAFSPSYSRPLKVGQDTREH</sequence>
<feature type="transmembrane region" description="Helical" evidence="7">
    <location>
        <begin position="183"/>
        <end position="207"/>
    </location>
</feature>
<comment type="caution">
    <text evidence="9">The sequence shown here is derived from an EMBL/GenBank/DDBJ whole genome shotgun (WGS) entry which is preliminary data.</text>
</comment>
<dbReference type="Pfam" id="PF20684">
    <property type="entry name" value="Fung_rhodopsin"/>
    <property type="match status" value="1"/>
</dbReference>
<feature type="region of interest" description="Disordered" evidence="6">
    <location>
        <begin position="393"/>
        <end position="412"/>
    </location>
</feature>
<proteinExistence type="inferred from homology"/>
<feature type="transmembrane region" description="Helical" evidence="7">
    <location>
        <begin position="26"/>
        <end position="48"/>
    </location>
</feature>
<name>A0A4Z1NXX9_9PEZI</name>
<comment type="subcellular location">
    <subcellularLocation>
        <location evidence="1">Membrane</location>
        <topology evidence="1">Multi-pass membrane protein</topology>
    </subcellularLocation>
</comment>
<comment type="similarity">
    <text evidence="5">Belongs to the SAT4 family.</text>
</comment>
<feature type="transmembrane region" description="Helical" evidence="7">
    <location>
        <begin position="219"/>
        <end position="241"/>
    </location>
</feature>
<keyword evidence="3 7" id="KW-1133">Transmembrane helix</keyword>
<evidence type="ECO:0000256" key="1">
    <source>
        <dbReference type="ARBA" id="ARBA00004141"/>
    </source>
</evidence>
<dbReference type="Proteomes" id="UP000298493">
    <property type="component" value="Unassembled WGS sequence"/>
</dbReference>
<keyword evidence="10" id="KW-1185">Reference proteome</keyword>
<dbReference type="PANTHER" id="PTHR33048:SF129">
    <property type="entry name" value="INTEGRAL MEMBRANE PROTEIN-RELATED"/>
    <property type="match status" value="1"/>
</dbReference>